<dbReference type="EMBL" id="CP046073">
    <property type="protein sequence ID" value="QSZ43158.1"/>
    <property type="molecule type" value="Genomic_DNA"/>
</dbReference>
<reference evidence="3" key="2">
    <citation type="submission" date="2021-04" db="EMBL/GenBank/DDBJ databases">
        <title>Isolation and characterization of a novel species of the genus Sulfurimonas.</title>
        <authorList>
            <person name="Fukui M."/>
        </authorList>
    </citation>
    <scope>NUCLEOTIDE SEQUENCE</scope>
    <source>
        <strain evidence="3">H1576</strain>
        <plasmid evidence="3">pSULFM1</plasmid>
    </source>
</reference>
<dbReference type="Pfam" id="PF00656">
    <property type="entry name" value="Peptidase_C14"/>
    <property type="match status" value="1"/>
</dbReference>
<name>A0A975B2W9_9BACT</name>
<dbReference type="Proteomes" id="UP000671852">
    <property type="component" value="Plasmid pSULFM1"/>
</dbReference>
<geneLocation type="plasmid" evidence="3 4">
    <name>pSULFM1</name>
</geneLocation>
<organism evidence="3 4">
    <name type="scientific">Sulfurimonas aquatica</name>
    <dbReference type="NCBI Taxonomy" id="2672570"/>
    <lineage>
        <taxon>Bacteria</taxon>
        <taxon>Pseudomonadati</taxon>
        <taxon>Campylobacterota</taxon>
        <taxon>Epsilonproteobacteria</taxon>
        <taxon>Campylobacterales</taxon>
        <taxon>Sulfurimonadaceae</taxon>
        <taxon>Sulfurimonas</taxon>
    </lineage>
</organism>
<keyword evidence="1" id="KW-0175">Coiled coil</keyword>
<dbReference type="Gene3D" id="3.40.50.1460">
    <property type="match status" value="1"/>
</dbReference>
<evidence type="ECO:0000259" key="2">
    <source>
        <dbReference type="Pfam" id="PF00656"/>
    </source>
</evidence>
<dbReference type="InterPro" id="IPR029030">
    <property type="entry name" value="Caspase-like_dom_sf"/>
</dbReference>
<protein>
    <recommendedName>
        <fullName evidence="2">Peptidase C14 caspase domain-containing protein</fullName>
    </recommendedName>
</protein>
<dbReference type="GO" id="GO:0004197">
    <property type="term" value="F:cysteine-type endopeptidase activity"/>
    <property type="evidence" value="ECO:0007669"/>
    <property type="project" value="InterPro"/>
</dbReference>
<gene>
    <name evidence="3" type="ORF">GJV85_13360</name>
</gene>
<reference evidence="3" key="1">
    <citation type="submission" date="2019-11" db="EMBL/GenBank/DDBJ databases">
        <authorList>
            <person name="Kojima H."/>
        </authorList>
    </citation>
    <scope>NUCLEOTIDE SEQUENCE</scope>
    <source>
        <strain evidence="3">H1576</strain>
        <plasmid evidence="3">pSULFM1</plasmid>
    </source>
</reference>
<sequence length="598" mass="69359">MYATTSIRFLLALLLSSSLYSMELYWSKESRRYETPISANKPIEALQSDFAKQVQEYMKSPALLKESLSREFIKKPIYPKKPNKPVLGKSKKVQRKQFETKEEYNSRKQKLLKQKELEDKKAIEQYNIRLQNYKERLEYLNDNYNKQVLERNERIKKVTALQREEQANIKKLFLEKMRNLQRVIPIYAQKSLARYLGKPKLSFIEYDVDKEIAQLKLYSQYNNFSQLVNIDIQRDSILKLKENIESVDIFYKLEAGVKEGSESSMFSRLAFKSLNLEYDSKTYLASIASDSMKLSYNTEIIAPKVAILKEDAVVLQELIEQDEKKEESLSIENIAYRVTPLHGDELLSEIKSLKPVEVNPRKWLFLIAIEKYAKTDSVAYAKNSALSFIEVAKKALGVPQNQIIRLINEEATAASIKDQLRYLSKRVPKGDTIYFYYSGHGVPDIREGNRPYLLPQDKMAQYVTEDKKLALESIYKSLQRSRASRVIAFIDSCFSGSTDNKTLFSGVAASRLQARAPELKSKKIVALTAGRHDQFSNMYKEKEHRLFSYYLIKSLIRGEKNIADIYNFVRSSVRSKSLQMGDLYEQEPTLQGSRRIEL</sequence>
<dbReference type="AlphaFoldDB" id="A0A975B2W9"/>
<evidence type="ECO:0000256" key="1">
    <source>
        <dbReference type="SAM" id="Coils"/>
    </source>
</evidence>
<dbReference type="KEGG" id="saqt:GJV85_13360"/>
<evidence type="ECO:0000313" key="4">
    <source>
        <dbReference type="Proteomes" id="UP000671852"/>
    </source>
</evidence>
<keyword evidence="3" id="KW-0614">Plasmid</keyword>
<dbReference type="InterPro" id="IPR011600">
    <property type="entry name" value="Pept_C14_caspase"/>
</dbReference>
<feature type="coiled-coil region" evidence="1">
    <location>
        <begin position="101"/>
        <end position="150"/>
    </location>
</feature>
<keyword evidence="4" id="KW-1185">Reference proteome</keyword>
<dbReference type="GO" id="GO:0006508">
    <property type="term" value="P:proteolysis"/>
    <property type="evidence" value="ECO:0007669"/>
    <property type="project" value="InterPro"/>
</dbReference>
<accession>A0A975B2W9</accession>
<evidence type="ECO:0000313" key="3">
    <source>
        <dbReference type="EMBL" id="QSZ43158.1"/>
    </source>
</evidence>
<proteinExistence type="predicted"/>
<dbReference type="RefSeq" id="WP_207563255.1">
    <property type="nucleotide sequence ID" value="NZ_CP046073.1"/>
</dbReference>
<dbReference type="SUPFAM" id="SSF52129">
    <property type="entry name" value="Caspase-like"/>
    <property type="match status" value="1"/>
</dbReference>
<feature type="domain" description="Peptidase C14 caspase" evidence="2">
    <location>
        <begin position="362"/>
        <end position="592"/>
    </location>
</feature>